<feature type="chain" id="PRO_5037324044" evidence="1">
    <location>
        <begin position="21"/>
        <end position="218"/>
    </location>
</feature>
<dbReference type="AlphaFoldDB" id="A0A948S0L0"/>
<organism evidence="2 3">
    <name type="scientific">Eiseniibacteriota bacterium</name>
    <dbReference type="NCBI Taxonomy" id="2212470"/>
    <lineage>
        <taxon>Bacteria</taxon>
        <taxon>Candidatus Eiseniibacteriota</taxon>
    </lineage>
</organism>
<accession>A0A948S0L0</accession>
<name>A0A948S0L0_UNCEI</name>
<sequence>MRKLMLGMLILAAGLSGASAGPNEGVVLSIQGNTTGGPITEPCLTITLPESCENLDPSALPDDHDVEWFLVVVVSPAANAPNFDSITFGIGDYNTGDAYISYNGTCIPGAGWSFTGAWPLPGSGIEITWDPGCTSSDYLFPAFYFGVYVYAPATIPLTPHPSEPSGVTDCSEDSVFDPFEGFGAMGCGGEPGYNPPCPDIEPTPIKRTTWGNIRSIYR</sequence>
<dbReference type="EMBL" id="JAHJDP010000114">
    <property type="protein sequence ID" value="MBU2693133.1"/>
    <property type="molecule type" value="Genomic_DNA"/>
</dbReference>
<evidence type="ECO:0000256" key="1">
    <source>
        <dbReference type="SAM" id="SignalP"/>
    </source>
</evidence>
<evidence type="ECO:0000313" key="2">
    <source>
        <dbReference type="EMBL" id="MBU2693133.1"/>
    </source>
</evidence>
<evidence type="ECO:0000313" key="3">
    <source>
        <dbReference type="Proteomes" id="UP000777784"/>
    </source>
</evidence>
<keyword evidence="1" id="KW-0732">Signal</keyword>
<gene>
    <name evidence="2" type="ORF">KJ970_19625</name>
</gene>
<protein>
    <submittedName>
        <fullName evidence="2">Uncharacterized protein</fullName>
    </submittedName>
</protein>
<reference evidence="2" key="1">
    <citation type="submission" date="2021-05" db="EMBL/GenBank/DDBJ databases">
        <title>Energy efficiency and biological interactions define the core microbiome of deep oligotrophic groundwater.</title>
        <authorList>
            <person name="Mehrshad M."/>
            <person name="Lopez-Fernandez M."/>
            <person name="Bell E."/>
            <person name="Bernier-Latmani R."/>
            <person name="Bertilsson S."/>
            <person name="Dopson M."/>
        </authorList>
    </citation>
    <scope>NUCLEOTIDE SEQUENCE</scope>
    <source>
        <strain evidence="2">Modern_marine.mb.64</strain>
    </source>
</reference>
<feature type="signal peptide" evidence="1">
    <location>
        <begin position="1"/>
        <end position="20"/>
    </location>
</feature>
<proteinExistence type="predicted"/>
<dbReference type="Proteomes" id="UP000777784">
    <property type="component" value="Unassembled WGS sequence"/>
</dbReference>
<comment type="caution">
    <text evidence="2">The sequence shown here is derived from an EMBL/GenBank/DDBJ whole genome shotgun (WGS) entry which is preliminary data.</text>
</comment>